<evidence type="ECO:0000313" key="3">
    <source>
        <dbReference type="EMBL" id="KPA75578.1"/>
    </source>
</evidence>
<dbReference type="RefSeq" id="XP_015654017.1">
    <property type="nucleotide sequence ID" value="XM_015807478.1"/>
</dbReference>
<accession>A0A0N0VDG5</accession>
<name>A0A0N0VDG5_LEPPY</name>
<dbReference type="InterPro" id="IPR019734">
    <property type="entry name" value="TPR_rpt"/>
</dbReference>
<dbReference type="GO" id="GO:0000993">
    <property type="term" value="F:RNA polymerase II complex binding"/>
    <property type="evidence" value="ECO:0007669"/>
    <property type="project" value="TreeGrafter"/>
</dbReference>
<dbReference type="CDD" id="cd23767">
    <property type="entry name" value="IQCD"/>
    <property type="match status" value="1"/>
</dbReference>
<organism evidence="3 4">
    <name type="scientific">Leptomonas pyrrhocoris</name>
    <name type="common">Firebug parasite</name>
    <dbReference type="NCBI Taxonomy" id="157538"/>
    <lineage>
        <taxon>Eukaryota</taxon>
        <taxon>Discoba</taxon>
        <taxon>Euglenozoa</taxon>
        <taxon>Kinetoplastea</taxon>
        <taxon>Metakinetoplastina</taxon>
        <taxon>Trypanosomatida</taxon>
        <taxon>Trypanosomatidae</taxon>
        <taxon>Leishmaniinae</taxon>
        <taxon>Leptomonas</taxon>
    </lineage>
</organism>
<evidence type="ECO:0000313" key="4">
    <source>
        <dbReference type="Proteomes" id="UP000037923"/>
    </source>
</evidence>
<dbReference type="GeneID" id="26908744"/>
<feature type="compositionally biased region" description="Polar residues" evidence="2">
    <location>
        <begin position="756"/>
        <end position="771"/>
    </location>
</feature>
<feature type="repeat" description="TPR" evidence="1">
    <location>
        <begin position="148"/>
        <end position="181"/>
    </location>
</feature>
<dbReference type="PANTHER" id="PTHR12460">
    <property type="entry name" value="CYCLIN-DEPENDENT KINASE INHIBITOR-RELATED PROTEIN"/>
    <property type="match status" value="1"/>
</dbReference>
<gene>
    <name evidence="3" type="ORF">ABB37_08460</name>
</gene>
<dbReference type="PANTHER" id="PTHR12460:SF0">
    <property type="entry name" value="CID DOMAIN-CONTAINING PROTEIN-RELATED"/>
    <property type="match status" value="1"/>
</dbReference>
<feature type="compositionally biased region" description="Acidic residues" evidence="2">
    <location>
        <begin position="989"/>
        <end position="1003"/>
    </location>
</feature>
<reference evidence="3 4" key="1">
    <citation type="submission" date="2015-07" db="EMBL/GenBank/DDBJ databases">
        <title>High-quality genome of monoxenous trypanosomatid Leptomonas pyrrhocoris.</title>
        <authorList>
            <person name="Flegontov P."/>
            <person name="Butenko A."/>
            <person name="Firsov S."/>
            <person name="Vlcek C."/>
            <person name="Logacheva M.D."/>
            <person name="Field M."/>
            <person name="Filatov D."/>
            <person name="Flegontova O."/>
            <person name="Gerasimov E."/>
            <person name="Jackson A.P."/>
            <person name="Kelly S."/>
            <person name="Opperdoes F."/>
            <person name="O'Reilly A."/>
            <person name="Votypka J."/>
            <person name="Yurchenko V."/>
            <person name="Lukes J."/>
        </authorList>
    </citation>
    <scope>NUCLEOTIDE SEQUENCE [LARGE SCALE GENOMIC DNA]</scope>
    <source>
        <strain evidence="3">H10</strain>
    </source>
</reference>
<feature type="compositionally biased region" description="Low complexity" evidence="2">
    <location>
        <begin position="1011"/>
        <end position="1052"/>
    </location>
</feature>
<feature type="region of interest" description="Disordered" evidence="2">
    <location>
        <begin position="572"/>
        <end position="853"/>
    </location>
</feature>
<dbReference type="PROSITE" id="PS50005">
    <property type="entry name" value="TPR"/>
    <property type="match status" value="1"/>
</dbReference>
<protein>
    <submittedName>
        <fullName evidence="3">Uncharacterized protein</fullName>
    </submittedName>
</protein>
<proteinExistence type="predicted"/>
<dbReference type="OrthoDB" id="267133at2759"/>
<feature type="region of interest" description="Disordered" evidence="2">
    <location>
        <begin position="228"/>
        <end position="253"/>
    </location>
</feature>
<feature type="compositionally biased region" description="Acidic residues" evidence="2">
    <location>
        <begin position="820"/>
        <end position="829"/>
    </location>
</feature>
<feature type="compositionally biased region" description="Acidic residues" evidence="2">
    <location>
        <begin position="580"/>
        <end position="593"/>
    </location>
</feature>
<dbReference type="OMA" id="EERECSW"/>
<evidence type="ECO:0000256" key="1">
    <source>
        <dbReference type="PROSITE-ProRule" id="PRU00339"/>
    </source>
</evidence>
<dbReference type="GO" id="GO:0031124">
    <property type="term" value="P:mRNA 3'-end processing"/>
    <property type="evidence" value="ECO:0007669"/>
    <property type="project" value="TreeGrafter"/>
</dbReference>
<feature type="compositionally biased region" description="Pro residues" evidence="2">
    <location>
        <begin position="598"/>
        <end position="623"/>
    </location>
</feature>
<dbReference type="EMBL" id="LGTL01000024">
    <property type="protein sequence ID" value="KPA75578.1"/>
    <property type="molecule type" value="Genomic_DNA"/>
</dbReference>
<dbReference type="VEuPathDB" id="TriTrypDB:LpyrH10_24_1000"/>
<feature type="compositionally biased region" description="Low complexity" evidence="2">
    <location>
        <begin position="19"/>
        <end position="28"/>
    </location>
</feature>
<feature type="compositionally biased region" description="Low complexity" evidence="2">
    <location>
        <begin position="238"/>
        <end position="253"/>
    </location>
</feature>
<comment type="caution">
    <text evidence="3">The sequence shown here is derived from an EMBL/GenBank/DDBJ whole genome shotgun (WGS) entry which is preliminary data.</text>
</comment>
<feature type="compositionally biased region" description="Polar residues" evidence="2">
    <location>
        <begin position="1"/>
        <end position="10"/>
    </location>
</feature>
<feature type="region of interest" description="Disordered" evidence="2">
    <location>
        <begin position="1"/>
        <end position="74"/>
    </location>
</feature>
<feature type="region of interest" description="Disordered" evidence="2">
    <location>
        <begin position="910"/>
        <end position="1153"/>
    </location>
</feature>
<keyword evidence="1" id="KW-0802">TPR repeat</keyword>
<feature type="compositionally biased region" description="Pro residues" evidence="2">
    <location>
        <begin position="659"/>
        <end position="676"/>
    </location>
</feature>
<dbReference type="AlphaFoldDB" id="A0A0N0VDG5"/>
<feature type="compositionally biased region" description="Low complexity" evidence="2">
    <location>
        <begin position="716"/>
        <end position="728"/>
    </location>
</feature>
<evidence type="ECO:0000256" key="2">
    <source>
        <dbReference type="SAM" id="MobiDB-lite"/>
    </source>
</evidence>
<feature type="compositionally biased region" description="Polar residues" evidence="2">
    <location>
        <begin position="729"/>
        <end position="739"/>
    </location>
</feature>
<keyword evidence="4" id="KW-1185">Reference proteome</keyword>
<feature type="region of interest" description="Disordered" evidence="2">
    <location>
        <begin position="484"/>
        <end position="511"/>
    </location>
</feature>
<feature type="compositionally biased region" description="Basic residues" evidence="2">
    <location>
        <begin position="966"/>
        <end position="983"/>
    </location>
</feature>
<sequence length="1153" mass="127463">MGNGASSDSRAGTERAASRPHSAAAGAPRKQRVLANQAPRRSTNSFRSPAAIKEADVSRGSAAHSTAAKSMALQHAAVQRRAEVNPKEEDAIRAFTRNADPKSLRVLQLIQQADAVPPSNPAEKLRLLRQCYPLLEEVPKERFDQLAVTVYQQEGDIYYQQMNIPNAKDTFSRAITLAEKRVARQDTDMYMVLKRYVLAMIGMARIWYDHERDHQGFKFVDRKNPKIPAVDPADSDDGSSSLSSLESSLSSDGGSVFSLNEAIMRSMAPRPPRRQTGPLFKRLKVKAPHMLKNAQFDREDEFVLHSRMTRELVASPCELLLLRCCEVVQIGHNAQSELLIPPLIELAQIYEDLELYSRALLLVRRCLGILCSVYDYDHPWVVQLMQRADRLKALLEEQLRNDSATKIQATWKMHKAMEALADALGHPVKRHLWIPRKYRATPELDYLGDFVGDMPDDGLLGDDSVEPEADLQDPRTWAMVPQTAPVPEVSLSSDRARPVPSYEGGELQRPSPAALEYYAPVEHHEDGETFTAMVPNASVVGTTQDTQTDTEVRHTELGDVLTLRTTTVTKTITAEVARSDDDEGEEEEDYEDGDSPREVPPPQQQRRQPPQPVQPTPSPPPHDSPYYNYGSNVDPAPQEDEYDDEYPVEEEPEYTSRAAPPPPQQQARQPMPPPSPNAEMQRRRDSPPPQRQQPRHDAAVAAHRPTPKSSPPPPKQQRQAKQTQVQSRAHATSTQTRTTPPLPVTAGLPAPAPQPRRTSAGTQYDVESNPGSELRPPEPPWQEQQPARERALPARQSVRSPYDDEIPSLAVQRGARPPPSDDDDGDDDKEGVSAPPPPRQPPLQPYSPAVMHNAKREPLRYLVEPSEAYPLDVNGAPAFLPPLPYRAGLGPSGVPLAPYPERGALVARVPSRGEAPRSDGALQLYNPRNGDPNAQPGMPMTLPSPANGYPRHTQLAPPLPPPPLRKVTRDHKIIKTRIVRTYRRGPATDSEDGTQADEEEVDGDERVFQHESGSSWETSGSVSWAATRSSRSEESGSAGVPADAASSAATSPRQHHSHTRERKPSSSAHPKMVIKRPKGTGAESARDEDGNNMAPKHHSTETAAKTKRPPEGGDDDSAMKPEVINASVQHHVKHKRRSTTTTTVRHLDDSTEM</sequence>
<dbReference type="Proteomes" id="UP000037923">
    <property type="component" value="Unassembled WGS sequence"/>
</dbReference>
<feature type="compositionally biased region" description="Acidic residues" evidence="2">
    <location>
        <begin position="637"/>
        <end position="653"/>
    </location>
</feature>
<feature type="compositionally biased region" description="Pro residues" evidence="2">
    <location>
        <begin position="834"/>
        <end position="845"/>
    </location>
</feature>